<name>A0A5I9WT44_SALET</name>
<dbReference type="Pfam" id="PF01032">
    <property type="entry name" value="FecCD"/>
    <property type="match status" value="2"/>
</dbReference>
<feature type="transmembrane region" description="Helical" evidence="8">
    <location>
        <begin position="561"/>
        <end position="585"/>
    </location>
</feature>
<dbReference type="AlphaFoldDB" id="A0A5I9WT44"/>
<feature type="transmembrane region" description="Helical" evidence="8">
    <location>
        <begin position="141"/>
        <end position="163"/>
    </location>
</feature>
<feature type="transmembrane region" description="Helical" evidence="8">
    <location>
        <begin position="384"/>
        <end position="403"/>
    </location>
</feature>
<gene>
    <name evidence="9" type="primary">fhuB</name>
    <name evidence="9" type="ORF">C8634_06760</name>
</gene>
<feature type="transmembrane region" description="Helical" evidence="8">
    <location>
        <begin position="439"/>
        <end position="460"/>
    </location>
</feature>
<dbReference type="PANTHER" id="PTHR30472">
    <property type="entry name" value="FERRIC ENTEROBACTIN TRANSPORT SYSTEM PERMEASE PROTEIN"/>
    <property type="match status" value="1"/>
</dbReference>
<feature type="transmembrane region" description="Helical" evidence="8">
    <location>
        <begin position="536"/>
        <end position="555"/>
    </location>
</feature>
<evidence type="ECO:0000256" key="2">
    <source>
        <dbReference type="ARBA" id="ARBA00007935"/>
    </source>
</evidence>
<dbReference type="CDD" id="cd06550">
    <property type="entry name" value="TM_ABC_iron-siderophores_like"/>
    <property type="match status" value="2"/>
</dbReference>
<evidence type="ECO:0000256" key="6">
    <source>
        <dbReference type="ARBA" id="ARBA00022989"/>
    </source>
</evidence>
<feature type="transmembrane region" description="Helical" evidence="8">
    <location>
        <begin position="183"/>
        <end position="203"/>
    </location>
</feature>
<keyword evidence="5 8" id="KW-0812">Transmembrane</keyword>
<evidence type="ECO:0000256" key="5">
    <source>
        <dbReference type="ARBA" id="ARBA00022692"/>
    </source>
</evidence>
<evidence type="ECO:0000256" key="3">
    <source>
        <dbReference type="ARBA" id="ARBA00022448"/>
    </source>
</evidence>
<evidence type="ECO:0000256" key="4">
    <source>
        <dbReference type="ARBA" id="ARBA00022475"/>
    </source>
</evidence>
<dbReference type="GO" id="GO:0005886">
    <property type="term" value="C:plasma membrane"/>
    <property type="evidence" value="ECO:0007669"/>
    <property type="project" value="UniProtKB-SubCell"/>
</dbReference>
<feature type="transmembrane region" description="Helical" evidence="8">
    <location>
        <begin position="271"/>
        <end position="294"/>
    </location>
</feature>
<evidence type="ECO:0000256" key="7">
    <source>
        <dbReference type="ARBA" id="ARBA00023136"/>
    </source>
</evidence>
<proteinExistence type="inferred from homology"/>
<evidence type="ECO:0000256" key="8">
    <source>
        <dbReference type="SAM" id="Phobius"/>
    </source>
</evidence>
<keyword evidence="7 8" id="KW-0472">Membrane</keyword>
<dbReference type="EMBL" id="AAKKXN010000002">
    <property type="protein sequence ID" value="ECS8475909.1"/>
    <property type="molecule type" value="Genomic_DNA"/>
</dbReference>
<comment type="similarity">
    <text evidence="2">Belongs to the binding-protein-dependent transport system permease family. FecCD subfamily.</text>
</comment>
<feature type="transmembrane region" description="Helical" evidence="8">
    <location>
        <begin position="472"/>
        <end position="491"/>
    </location>
</feature>
<dbReference type="SUPFAM" id="SSF81345">
    <property type="entry name" value="ABC transporter involved in vitamin B12 uptake, BtuC"/>
    <property type="match status" value="2"/>
</dbReference>
<feature type="transmembrane region" description="Helical" evidence="8">
    <location>
        <begin position="59"/>
        <end position="79"/>
    </location>
</feature>
<evidence type="ECO:0000256" key="1">
    <source>
        <dbReference type="ARBA" id="ARBA00004651"/>
    </source>
</evidence>
<comment type="subcellular location">
    <subcellularLocation>
        <location evidence="1">Cell membrane</location>
        <topology evidence="1">Multi-pass membrane protein</topology>
    </subcellularLocation>
</comment>
<dbReference type="InterPro" id="IPR037294">
    <property type="entry name" value="ABC_BtuC-like"/>
</dbReference>
<keyword evidence="6 8" id="KW-1133">Transmembrane helix</keyword>
<protein>
    <submittedName>
        <fullName evidence="9">Fe(3+)-hydroxamate ABC transporter permease FhuB</fullName>
    </submittedName>
</protein>
<dbReference type="Gene3D" id="1.10.3470.10">
    <property type="entry name" value="ABC transporter involved in vitamin B12 uptake, BtuC"/>
    <property type="match status" value="2"/>
</dbReference>
<evidence type="ECO:0000313" key="9">
    <source>
        <dbReference type="EMBL" id="ECS8475909.1"/>
    </source>
</evidence>
<dbReference type="NCBIfam" id="NF007866">
    <property type="entry name" value="PRK10577.1-2"/>
    <property type="match status" value="1"/>
</dbReference>
<feature type="transmembrane region" description="Helical" evidence="8">
    <location>
        <begin position="345"/>
        <end position="364"/>
    </location>
</feature>
<keyword evidence="3" id="KW-0813">Transport</keyword>
<feature type="transmembrane region" description="Helical" evidence="8">
    <location>
        <begin position="511"/>
        <end position="529"/>
    </location>
</feature>
<dbReference type="PANTHER" id="PTHR30472:SF37">
    <property type="entry name" value="FE(3+) DICITRATE TRANSPORT SYSTEM PERMEASE PROTEIN FECD-RELATED"/>
    <property type="match status" value="1"/>
</dbReference>
<dbReference type="GO" id="GO:0033214">
    <property type="term" value="P:siderophore-iron import into cell"/>
    <property type="evidence" value="ECO:0007669"/>
    <property type="project" value="TreeGrafter"/>
</dbReference>
<feature type="transmembrane region" description="Helical" evidence="8">
    <location>
        <begin position="109"/>
        <end position="129"/>
    </location>
</feature>
<organism evidence="9">
    <name type="scientific">Salmonella enterica subsp. enterica serovar Pomona</name>
    <dbReference type="NCBI Taxonomy" id="570935"/>
    <lineage>
        <taxon>Bacteria</taxon>
        <taxon>Pseudomonadati</taxon>
        <taxon>Pseudomonadota</taxon>
        <taxon>Gammaproteobacteria</taxon>
        <taxon>Enterobacterales</taxon>
        <taxon>Enterobacteriaceae</taxon>
        <taxon>Salmonella</taxon>
    </lineage>
</organism>
<feature type="transmembrane region" description="Helical" evidence="8">
    <location>
        <begin position="6"/>
        <end position="24"/>
    </location>
</feature>
<accession>A0A5I9WT44</accession>
<feature type="transmembrane region" description="Helical" evidence="8">
    <location>
        <begin position="415"/>
        <end position="433"/>
    </location>
</feature>
<sequence>MISLRLSALPVALITASILVIFNVNHILPIELWAAYSPFNTHYAVEITLLQYSFLPRSAMSVMIGAGLGLAGLLFQQVLRNPLAEPSTLGIANGAQLGMTMATLWGCNIISPGTGSLLGAVFMGAVIAFMTRGKQLSPVGLILIGLVLTLYCSAVSQLIGLYFHERLQSVLLWGTGSLTQTDWAVVLRLLPQLLISFIIILALHRPLTLLGMDEMMSRNLGLKLQLIRPFALLVGIYLTATLVTSVGIIGFIGLFAPLITRLLGVRRLVTLILTVPVTGALLLFISDQIVILLASYWKEIPTGTVTAVVGAPGLILLLPRLKERMYSTAGESENYSASKRSLKKWLLSGVIILSALTLLASGLGKNANGWAWATESVLSFRIPRVLGAFSAGIMLALAGCIIQRLTGNPVASPEVMGVSTGAAAGMVIGMLAFPGNITAWYFPAACLGSVATLIIVTTIAGIRDFSPQRMMLTGMALNAAFLALLMLMISGGDPRTSMLLSWFAGSTYGLTAEKAISVSLAALVLTFCIPLVHRWLSLLPFGGVVARSLGVPLSLSRLALMSLAAVLTALSTFIVGPLSFVGLMAPHIARYLGFRRVTGQLAIAGMAGASLMVVSDWVGRMAVFPWQLPAGLIAALVGVPFFLWLIRSR</sequence>
<dbReference type="InterPro" id="IPR000522">
    <property type="entry name" value="ABC_transptr_permease_BtuC"/>
</dbReference>
<comment type="caution">
    <text evidence="9">The sequence shown here is derived from an EMBL/GenBank/DDBJ whole genome shotgun (WGS) entry which is preliminary data.</text>
</comment>
<keyword evidence="4" id="KW-1003">Cell membrane</keyword>
<feature type="transmembrane region" description="Helical" evidence="8">
    <location>
        <begin position="626"/>
        <end position="646"/>
    </location>
</feature>
<feature type="transmembrane region" description="Helical" evidence="8">
    <location>
        <begin position="597"/>
        <end position="614"/>
    </location>
</feature>
<dbReference type="GO" id="GO:0022857">
    <property type="term" value="F:transmembrane transporter activity"/>
    <property type="evidence" value="ECO:0007669"/>
    <property type="project" value="InterPro"/>
</dbReference>
<reference evidence="9" key="1">
    <citation type="submission" date="2018-07" db="EMBL/GenBank/DDBJ databases">
        <authorList>
            <consortium name="PulseNet: The National Subtyping Network for Foodborne Disease Surveillance"/>
            <person name="Tarr C.L."/>
            <person name="Trees E."/>
            <person name="Katz L.S."/>
            <person name="Carleton-Romer H.A."/>
            <person name="Stroika S."/>
            <person name="Kucerova Z."/>
            <person name="Roache K.F."/>
            <person name="Sabol A.L."/>
            <person name="Besser J."/>
            <person name="Gerner-Smidt P."/>
        </authorList>
    </citation>
    <scope>NUCLEOTIDE SEQUENCE</scope>
    <source>
        <strain evidence="9">PNUSAS032273</strain>
    </source>
</reference>
<feature type="transmembrane region" description="Helical" evidence="8">
    <location>
        <begin position="300"/>
        <end position="318"/>
    </location>
</feature>